<dbReference type="Gene3D" id="2.10.109.10">
    <property type="entry name" value="Umud Fragment, subunit A"/>
    <property type="match status" value="1"/>
</dbReference>
<dbReference type="GO" id="GO:0005886">
    <property type="term" value="C:plasma membrane"/>
    <property type="evidence" value="ECO:0007669"/>
    <property type="project" value="UniProtKB-SubCell"/>
</dbReference>
<evidence type="ECO:0000256" key="6">
    <source>
        <dbReference type="PIRSR" id="PIRSR600223-1"/>
    </source>
</evidence>
<evidence type="ECO:0000313" key="10">
    <source>
        <dbReference type="Proteomes" id="UP000297447"/>
    </source>
</evidence>
<dbReference type="SUPFAM" id="SSF51306">
    <property type="entry name" value="LexA/Signal peptidase"/>
    <property type="match status" value="1"/>
</dbReference>
<dbReference type="CDD" id="cd06462">
    <property type="entry name" value="Peptidase_S24_S26"/>
    <property type="match status" value="1"/>
</dbReference>
<gene>
    <name evidence="9" type="primary">lepB</name>
    <name evidence="9" type="ORF">E3T55_17595</name>
</gene>
<dbReference type="InterPro" id="IPR019533">
    <property type="entry name" value="Peptidase_S26"/>
</dbReference>
<dbReference type="OrthoDB" id="9815782at2"/>
<evidence type="ECO:0000313" key="9">
    <source>
        <dbReference type="EMBL" id="TFD45930.1"/>
    </source>
</evidence>
<dbReference type="PANTHER" id="PTHR43390:SF1">
    <property type="entry name" value="CHLOROPLAST PROCESSING PEPTIDASE"/>
    <property type="match status" value="1"/>
</dbReference>
<dbReference type="NCBIfam" id="TIGR02227">
    <property type="entry name" value="sigpep_I_bact"/>
    <property type="match status" value="1"/>
</dbReference>
<dbReference type="AlphaFoldDB" id="A0A4R8ZU25"/>
<evidence type="ECO:0000256" key="7">
    <source>
        <dbReference type="RuleBase" id="RU362042"/>
    </source>
</evidence>
<organism evidence="9 10">
    <name type="scientific">Cryobacterium frigoriphilum</name>
    <dbReference type="NCBI Taxonomy" id="1259150"/>
    <lineage>
        <taxon>Bacteria</taxon>
        <taxon>Bacillati</taxon>
        <taxon>Actinomycetota</taxon>
        <taxon>Actinomycetes</taxon>
        <taxon>Micrococcales</taxon>
        <taxon>Microbacteriaceae</taxon>
        <taxon>Cryobacterium</taxon>
    </lineage>
</organism>
<keyword evidence="5 7" id="KW-0378">Hydrolase</keyword>
<evidence type="ECO:0000256" key="3">
    <source>
        <dbReference type="ARBA" id="ARBA00009370"/>
    </source>
</evidence>
<dbReference type="RefSeq" id="WP_134520847.1">
    <property type="nucleotide sequence ID" value="NZ_SOHE01000078.1"/>
</dbReference>
<dbReference type="GO" id="GO:0006465">
    <property type="term" value="P:signal peptide processing"/>
    <property type="evidence" value="ECO:0007669"/>
    <property type="project" value="InterPro"/>
</dbReference>
<evidence type="ECO:0000256" key="1">
    <source>
        <dbReference type="ARBA" id="ARBA00000677"/>
    </source>
</evidence>
<sequence>MRLVRVAGDSMSPSYRSADLLLTRSVGPAGVRRGDVTVFRHGGLRLIKRVVGMPADLVELQAGRLFVNGEPVDGSPRSRGAYTQTWLVPGGSYFMAGDNASVSDDSRVWDQPFVAADSIETVVARRLLWPRHLRGFTPGRRTAAVDRVA</sequence>
<dbReference type="GO" id="GO:0009003">
    <property type="term" value="F:signal peptidase activity"/>
    <property type="evidence" value="ECO:0007669"/>
    <property type="project" value="UniProtKB-EC"/>
</dbReference>
<dbReference type="PANTHER" id="PTHR43390">
    <property type="entry name" value="SIGNAL PEPTIDASE I"/>
    <property type="match status" value="1"/>
</dbReference>
<dbReference type="Proteomes" id="UP000297447">
    <property type="component" value="Unassembled WGS sequence"/>
</dbReference>
<evidence type="ECO:0000256" key="4">
    <source>
        <dbReference type="ARBA" id="ARBA00013208"/>
    </source>
</evidence>
<reference evidence="9 10" key="1">
    <citation type="submission" date="2019-03" db="EMBL/GenBank/DDBJ databases">
        <title>Genomics of glacier-inhabiting Cryobacterium strains.</title>
        <authorList>
            <person name="Liu Q."/>
            <person name="Xin Y.-H."/>
        </authorList>
    </citation>
    <scope>NUCLEOTIDE SEQUENCE [LARGE SCALE GENOMIC DNA]</scope>
    <source>
        <strain evidence="9 10">Hh14</strain>
    </source>
</reference>
<dbReference type="InterPro" id="IPR000223">
    <property type="entry name" value="Pept_S26A_signal_pept_1"/>
</dbReference>
<dbReference type="PROSITE" id="PS00761">
    <property type="entry name" value="SPASE_I_3"/>
    <property type="match status" value="1"/>
</dbReference>
<comment type="similarity">
    <text evidence="3 7">Belongs to the peptidase S26 family.</text>
</comment>
<accession>A0A4R8ZU25</accession>
<evidence type="ECO:0000256" key="2">
    <source>
        <dbReference type="ARBA" id="ARBA00004401"/>
    </source>
</evidence>
<protein>
    <recommendedName>
        <fullName evidence="4 7">Signal peptidase I</fullName>
        <ecNumber evidence="4 7">3.4.21.89</ecNumber>
    </recommendedName>
</protein>
<dbReference type="Pfam" id="PF10502">
    <property type="entry name" value="Peptidase_S26"/>
    <property type="match status" value="1"/>
</dbReference>
<keyword evidence="10" id="KW-1185">Reference proteome</keyword>
<evidence type="ECO:0000259" key="8">
    <source>
        <dbReference type="Pfam" id="PF10502"/>
    </source>
</evidence>
<feature type="domain" description="Peptidase S26" evidence="8">
    <location>
        <begin position="4"/>
        <end position="122"/>
    </location>
</feature>
<feature type="active site" evidence="6">
    <location>
        <position position="10"/>
    </location>
</feature>
<comment type="catalytic activity">
    <reaction evidence="1 7">
        <text>Cleavage of hydrophobic, N-terminal signal or leader sequences from secreted and periplasmic proteins.</text>
        <dbReference type="EC" id="3.4.21.89"/>
    </reaction>
</comment>
<comment type="caution">
    <text evidence="9">The sequence shown here is derived from an EMBL/GenBank/DDBJ whole genome shotgun (WGS) entry which is preliminary data.</text>
</comment>
<comment type="subcellular location">
    <subcellularLocation>
        <location evidence="2">Cell membrane</location>
        <topology evidence="2">Single-pass type II membrane protein</topology>
    </subcellularLocation>
    <subcellularLocation>
        <location evidence="7">Membrane</location>
        <topology evidence="7">Single-pass type II membrane protein</topology>
    </subcellularLocation>
</comment>
<name>A0A4R8ZU25_9MICO</name>
<dbReference type="InterPro" id="IPR019758">
    <property type="entry name" value="Pept_S26A_signal_pept_1_CS"/>
</dbReference>
<dbReference type="EC" id="3.4.21.89" evidence="4 7"/>
<evidence type="ECO:0000256" key="5">
    <source>
        <dbReference type="ARBA" id="ARBA00022801"/>
    </source>
</evidence>
<dbReference type="GO" id="GO:0004252">
    <property type="term" value="F:serine-type endopeptidase activity"/>
    <property type="evidence" value="ECO:0007669"/>
    <property type="project" value="InterPro"/>
</dbReference>
<feature type="active site" evidence="6">
    <location>
        <position position="48"/>
    </location>
</feature>
<dbReference type="PRINTS" id="PR00727">
    <property type="entry name" value="LEADERPTASE"/>
</dbReference>
<dbReference type="InterPro" id="IPR036286">
    <property type="entry name" value="LexA/Signal_pep-like_sf"/>
</dbReference>
<dbReference type="EMBL" id="SOHE01000078">
    <property type="protein sequence ID" value="TFD45930.1"/>
    <property type="molecule type" value="Genomic_DNA"/>
</dbReference>
<proteinExistence type="inferred from homology"/>
<keyword evidence="7" id="KW-0645">Protease</keyword>